<dbReference type="EMBL" id="JOKH01000006">
    <property type="protein sequence ID" value="KEQ16222.1"/>
    <property type="molecule type" value="Genomic_DNA"/>
</dbReference>
<protein>
    <recommendedName>
        <fullName evidence="5">Lipoprotein</fullName>
    </recommendedName>
</protein>
<evidence type="ECO:0000313" key="3">
    <source>
        <dbReference type="EMBL" id="KEQ16222.1"/>
    </source>
</evidence>
<dbReference type="AlphaFoldDB" id="A0A081NCP9"/>
<sequence length="136" mass="15427">MKKLKQRNKKGITMKKHLFLIALTLPVTIALSGCSINIGGSKSKGPEYNQQHETDKLQREKVSRLNEGESIEAVRNNMGIPDFTESYSKKDKKIKVLFYRTQRIKADGMTTKDECTPLIFVNNQLDSWGSHALSEI</sequence>
<gene>
    <name evidence="3" type="ORF">GZ78_23635</name>
</gene>
<dbReference type="Gene3D" id="3.30.1450.10">
    <property type="match status" value="1"/>
</dbReference>
<accession>A0A081NCP9</accession>
<evidence type="ECO:0000256" key="1">
    <source>
        <dbReference type="ARBA" id="ARBA00022729"/>
    </source>
</evidence>
<dbReference type="InterPro" id="IPR037873">
    <property type="entry name" value="BamE-like"/>
</dbReference>
<proteinExistence type="predicted"/>
<evidence type="ECO:0000313" key="4">
    <source>
        <dbReference type="Proteomes" id="UP000028073"/>
    </source>
</evidence>
<name>A0A081NCP9_9GAMM</name>
<dbReference type="Proteomes" id="UP000028073">
    <property type="component" value="Unassembled WGS sequence"/>
</dbReference>
<organism evidence="3 4">
    <name type="scientific">Endozoicomonas numazuensis</name>
    <dbReference type="NCBI Taxonomy" id="1137799"/>
    <lineage>
        <taxon>Bacteria</taxon>
        <taxon>Pseudomonadati</taxon>
        <taxon>Pseudomonadota</taxon>
        <taxon>Gammaproteobacteria</taxon>
        <taxon>Oceanospirillales</taxon>
        <taxon>Endozoicomonadaceae</taxon>
        <taxon>Endozoicomonas</taxon>
    </lineage>
</organism>
<evidence type="ECO:0000256" key="2">
    <source>
        <dbReference type="SAM" id="MobiDB-lite"/>
    </source>
</evidence>
<feature type="region of interest" description="Disordered" evidence="2">
    <location>
        <begin position="40"/>
        <end position="62"/>
    </location>
</feature>
<dbReference type="PROSITE" id="PS51257">
    <property type="entry name" value="PROKAR_LIPOPROTEIN"/>
    <property type="match status" value="1"/>
</dbReference>
<dbReference type="STRING" id="1137799.GZ78_23635"/>
<dbReference type="eggNOG" id="COG2913">
    <property type="taxonomic scope" value="Bacteria"/>
</dbReference>
<dbReference type="InterPro" id="IPR021534">
    <property type="entry name" value="DUF3192"/>
</dbReference>
<evidence type="ECO:0008006" key="5">
    <source>
        <dbReference type="Google" id="ProtNLM"/>
    </source>
</evidence>
<keyword evidence="4" id="KW-1185">Reference proteome</keyword>
<reference evidence="3 4" key="1">
    <citation type="submission" date="2014-06" db="EMBL/GenBank/DDBJ databases">
        <title>Whole Genome Sequences of Three Symbiotic Endozoicomonas Bacteria.</title>
        <authorList>
            <person name="Neave M.J."/>
            <person name="Apprill A."/>
            <person name="Voolstra C.R."/>
        </authorList>
    </citation>
    <scope>NUCLEOTIDE SEQUENCE [LARGE SCALE GENOMIC DNA]</scope>
    <source>
        <strain evidence="3 4">DSM 25634</strain>
    </source>
</reference>
<keyword evidence="1" id="KW-0732">Signal</keyword>
<comment type="caution">
    <text evidence="3">The sequence shown here is derived from an EMBL/GenBank/DDBJ whole genome shotgun (WGS) entry which is preliminary data.</text>
</comment>
<dbReference type="Pfam" id="PF11399">
    <property type="entry name" value="DUF3192"/>
    <property type="match status" value="1"/>
</dbReference>
<feature type="compositionally biased region" description="Basic and acidic residues" evidence="2">
    <location>
        <begin position="50"/>
        <end position="62"/>
    </location>
</feature>